<keyword evidence="10" id="KW-1185">Reference proteome</keyword>
<protein>
    <recommendedName>
        <fullName evidence="2">histidine kinase</fullName>
        <ecNumber evidence="2">2.7.13.3</ecNumber>
    </recommendedName>
</protein>
<evidence type="ECO:0000313" key="10">
    <source>
        <dbReference type="Proteomes" id="UP001227230"/>
    </source>
</evidence>
<dbReference type="InterPro" id="IPR003594">
    <property type="entry name" value="HATPase_dom"/>
</dbReference>
<evidence type="ECO:0000259" key="8">
    <source>
        <dbReference type="PROSITE" id="PS50110"/>
    </source>
</evidence>
<evidence type="ECO:0000256" key="3">
    <source>
        <dbReference type="ARBA" id="ARBA00022553"/>
    </source>
</evidence>
<evidence type="ECO:0000313" key="9">
    <source>
        <dbReference type="EMBL" id="WJZ90458.1"/>
    </source>
</evidence>
<dbReference type="Gene3D" id="3.30.565.10">
    <property type="entry name" value="Histidine kinase-like ATPase, C-terminal domain"/>
    <property type="match status" value="1"/>
</dbReference>
<sequence>MVGSVVEVQWQVVKIRVDDGEGGRWRAASMAVLSDSGRWRMVMAIHGGGRSEAMRVVQWAALEERRDNGAGCRRWREDCGCMDLQLMTGGCVVIQQKEKRKKKSHPPLRRPPLSALKVDSPRIAFLVLLLPSVVIPLWYDTIKKIEHDAKLSSQKLHTELLSEIKSTAELVHPMNASAMNLARVLNASVSGMKLPFSEIKNRVAPMLFQALSITPHVSQISYIGIDGLLFSYYAHGSEIFALYSNSSISVNSSSPNATAYTWYIQRADSDTGKLYGKVITSPPLVVVNASWFEEAMNSTNGYSSLGTEWNSVQDLFLNTAKVDGRGAVSLGFPVKEVTDFLSVIDLHDGSLCLATEDNKVLIEGLPNTQIMVSNDSISFKVVENQDGDQISHVGNVSCKADDRTPKASVLNISNKDYVVYCSQLEIMGVKSVYALAFPYRGLESRVHKSSRSALILHIVMVVIMVILVSMFMFLLVGAARREMYLRAKLIKQMDATQQAERKSMNKSLAFASASHDVRASLAGLTGLIDISKDEVAPGSEIETNLIQMEGCTKDLLGILNSILDTSKIEAGKMQLEEEEFNLEELLEDVVDLYHPVGMKKGVDVVLDPHDGSVAKFSRVKGDRMKLKQVLCNLLSNAVKFTSEGHVSIRAWAKKPSSESSVLASSQKSMLNRLWSFFCKNNEAFKDLEASNKVQKNPNCMEFVFEVDDTGKGVPKEKQKSVFENYVQVKETALGTGGTGLGLGIVQSLVRLMGGDIGIVDKEIGAKGTCFRFNIFLTTCDTVPSDHGKEEDIEAQGHATSSYSYQPLDLRIQSTCNPGLNILTSPRPSPRAEGSHVIILMQSDERRRITQRLFETLGIKVSVLKEWERFLYALKKIRRKVSLSHRSSSGISEFSPRSFRSGSFSSNAGPKDMPLSAMDGTDLTLPTPRKTYARGTPRFILILIEATAGPFPELCRAVAEFRKDLQNTCCRAVWLDKPTLRSVNFRDVPEEMISPNDLVMLKPFHGSRLYQVAKLLPEFGGPMLGISAISQVGKAGPEPSLSSLPTTNRTTPRKSRSRVRLVKEPEIQEVGTSSNQNPLRGKRVLIAEDSMVLCKLATAHVTRLGGTVEACDNGAKAVELVCNGLRNNTKNNASIILPYDYILMDCEMPEMDGYEATKRIREEEQQYGVHIPIIALTAHANGEEAKRTIEAGMDYHLSKPLKRETLMGAIEYTNSR</sequence>
<dbReference type="EMBL" id="CP126654">
    <property type="protein sequence ID" value="WJZ90458.1"/>
    <property type="molecule type" value="Genomic_DNA"/>
</dbReference>
<dbReference type="InterPro" id="IPR011006">
    <property type="entry name" value="CheY-like_superfamily"/>
</dbReference>
<dbReference type="Gene3D" id="3.40.50.2300">
    <property type="match status" value="1"/>
</dbReference>
<dbReference type="SUPFAM" id="SSF52172">
    <property type="entry name" value="CheY-like"/>
    <property type="match status" value="1"/>
</dbReference>
<dbReference type="Pfam" id="PF02518">
    <property type="entry name" value="HATPase_c"/>
    <property type="match status" value="1"/>
</dbReference>
<feature type="transmembrane region" description="Helical" evidence="6">
    <location>
        <begin position="454"/>
        <end position="479"/>
    </location>
</feature>
<dbReference type="EC" id="2.7.13.3" evidence="2"/>
<accession>A0ABY9C6X3</accession>
<evidence type="ECO:0000256" key="5">
    <source>
        <dbReference type="SAM" id="MobiDB-lite"/>
    </source>
</evidence>
<dbReference type="InterPro" id="IPR003661">
    <property type="entry name" value="HisK_dim/P_dom"/>
</dbReference>
<proteinExistence type="predicted"/>
<dbReference type="PROSITE" id="PS50109">
    <property type="entry name" value="HIS_KIN"/>
    <property type="match status" value="1"/>
</dbReference>
<reference evidence="9 10" key="1">
    <citation type="journal article" date="2023" name="Hortic Res">
        <title>The complete reference genome for grapevine (Vitis vinifera L.) genetics and breeding.</title>
        <authorList>
            <person name="Shi X."/>
            <person name="Cao S."/>
            <person name="Wang X."/>
            <person name="Huang S."/>
            <person name="Wang Y."/>
            <person name="Liu Z."/>
            <person name="Liu W."/>
            <person name="Leng X."/>
            <person name="Peng Y."/>
            <person name="Wang N."/>
            <person name="Wang Y."/>
            <person name="Ma Z."/>
            <person name="Xu X."/>
            <person name="Zhang F."/>
            <person name="Xue H."/>
            <person name="Zhong H."/>
            <person name="Wang Y."/>
            <person name="Zhang K."/>
            <person name="Velt A."/>
            <person name="Avia K."/>
            <person name="Holtgrawe D."/>
            <person name="Grimplet J."/>
            <person name="Matus J.T."/>
            <person name="Ware D."/>
            <person name="Wu X."/>
            <person name="Wang H."/>
            <person name="Liu C."/>
            <person name="Fang Y."/>
            <person name="Rustenholz C."/>
            <person name="Cheng Z."/>
            <person name="Xiao H."/>
            <person name="Zhou Y."/>
        </authorList>
    </citation>
    <scope>NUCLEOTIDE SEQUENCE [LARGE SCALE GENOMIC DNA]</scope>
    <source>
        <strain evidence="10">cv. Pinot noir / PN40024</strain>
        <tissue evidence="9">Leaf</tissue>
    </source>
</reference>
<feature type="compositionally biased region" description="Low complexity" evidence="5">
    <location>
        <begin position="891"/>
        <end position="905"/>
    </location>
</feature>
<feature type="domain" description="Response regulatory" evidence="8">
    <location>
        <begin position="1082"/>
        <end position="1213"/>
    </location>
</feature>
<feature type="region of interest" description="Disordered" evidence="5">
    <location>
        <begin position="887"/>
        <end position="920"/>
    </location>
</feature>
<evidence type="ECO:0000259" key="7">
    <source>
        <dbReference type="PROSITE" id="PS50109"/>
    </source>
</evidence>
<gene>
    <name evidence="9" type="ORF">VitviT2T_009601</name>
</gene>
<dbReference type="SMART" id="SM00387">
    <property type="entry name" value="HATPase_c"/>
    <property type="match status" value="1"/>
</dbReference>
<evidence type="ECO:0000256" key="1">
    <source>
        <dbReference type="ARBA" id="ARBA00000085"/>
    </source>
</evidence>
<dbReference type="PRINTS" id="PR00344">
    <property type="entry name" value="BCTRLSENSOR"/>
</dbReference>
<dbReference type="PROSITE" id="PS50110">
    <property type="entry name" value="RESPONSE_REGULATORY"/>
    <property type="match status" value="1"/>
</dbReference>
<dbReference type="InterPro" id="IPR036890">
    <property type="entry name" value="HATPase_C_sf"/>
</dbReference>
<keyword evidence="6" id="KW-0472">Membrane</keyword>
<dbReference type="InterPro" id="IPR050956">
    <property type="entry name" value="2C_system_His_kinase"/>
</dbReference>
<evidence type="ECO:0000256" key="6">
    <source>
        <dbReference type="SAM" id="Phobius"/>
    </source>
</evidence>
<dbReference type="PANTHER" id="PTHR43719">
    <property type="entry name" value="TWO-COMPONENT HISTIDINE KINASE"/>
    <property type="match status" value="1"/>
</dbReference>
<dbReference type="CDD" id="cd17546">
    <property type="entry name" value="REC_hyHK_CKI1_RcsC-like"/>
    <property type="match status" value="1"/>
</dbReference>
<dbReference type="Gene3D" id="1.10.287.130">
    <property type="match status" value="1"/>
</dbReference>
<dbReference type="SUPFAM" id="SSF47384">
    <property type="entry name" value="Homodimeric domain of signal transducing histidine kinase"/>
    <property type="match status" value="1"/>
</dbReference>
<feature type="compositionally biased region" description="Polar residues" evidence="5">
    <location>
        <begin position="1039"/>
        <end position="1049"/>
    </location>
</feature>
<dbReference type="InterPro" id="IPR036097">
    <property type="entry name" value="HisK_dim/P_sf"/>
</dbReference>
<name>A0ABY9C6X3_VITVI</name>
<evidence type="ECO:0000256" key="2">
    <source>
        <dbReference type="ARBA" id="ARBA00012438"/>
    </source>
</evidence>
<evidence type="ECO:0000256" key="4">
    <source>
        <dbReference type="PROSITE-ProRule" id="PRU00169"/>
    </source>
</evidence>
<dbReference type="InterPro" id="IPR001789">
    <property type="entry name" value="Sig_transdc_resp-reg_receiver"/>
</dbReference>
<dbReference type="Pfam" id="PF00072">
    <property type="entry name" value="Response_reg"/>
    <property type="match status" value="1"/>
</dbReference>
<dbReference type="SUPFAM" id="SSF55874">
    <property type="entry name" value="ATPase domain of HSP90 chaperone/DNA topoisomerase II/histidine kinase"/>
    <property type="match status" value="1"/>
</dbReference>
<keyword evidence="6" id="KW-1133">Transmembrane helix</keyword>
<dbReference type="SMART" id="SM00448">
    <property type="entry name" value="REC"/>
    <property type="match status" value="1"/>
</dbReference>
<dbReference type="PANTHER" id="PTHR43719:SF75">
    <property type="entry name" value="HISTIDINE KINASE CKI1"/>
    <property type="match status" value="1"/>
</dbReference>
<dbReference type="SMART" id="SM00388">
    <property type="entry name" value="HisKA"/>
    <property type="match status" value="1"/>
</dbReference>
<dbReference type="InterPro" id="IPR004358">
    <property type="entry name" value="Sig_transdc_His_kin-like_C"/>
</dbReference>
<comment type="catalytic activity">
    <reaction evidence="1">
        <text>ATP + protein L-histidine = ADP + protein N-phospho-L-histidine.</text>
        <dbReference type="EC" id="2.7.13.3"/>
    </reaction>
</comment>
<dbReference type="Proteomes" id="UP001227230">
    <property type="component" value="Chromosome 7"/>
</dbReference>
<dbReference type="InterPro" id="IPR005467">
    <property type="entry name" value="His_kinase_dom"/>
</dbReference>
<feature type="region of interest" description="Disordered" evidence="5">
    <location>
        <begin position="1034"/>
        <end position="1058"/>
    </location>
</feature>
<feature type="domain" description="Histidine kinase" evidence="7">
    <location>
        <begin position="512"/>
        <end position="778"/>
    </location>
</feature>
<keyword evidence="6" id="KW-0812">Transmembrane</keyword>
<keyword evidence="3 4" id="KW-0597">Phosphoprotein</keyword>
<organism evidence="9 10">
    <name type="scientific">Vitis vinifera</name>
    <name type="common">Grape</name>
    <dbReference type="NCBI Taxonomy" id="29760"/>
    <lineage>
        <taxon>Eukaryota</taxon>
        <taxon>Viridiplantae</taxon>
        <taxon>Streptophyta</taxon>
        <taxon>Embryophyta</taxon>
        <taxon>Tracheophyta</taxon>
        <taxon>Spermatophyta</taxon>
        <taxon>Magnoliopsida</taxon>
        <taxon>eudicotyledons</taxon>
        <taxon>Gunneridae</taxon>
        <taxon>Pentapetalae</taxon>
        <taxon>rosids</taxon>
        <taxon>Vitales</taxon>
        <taxon>Vitaceae</taxon>
        <taxon>Viteae</taxon>
        <taxon>Vitis</taxon>
    </lineage>
</organism>
<feature type="modified residue" description="4-aspartylphosphate" evidence="4">
    <location>
        <position position="1144"/>
    </location>
</feature>